<dbReference type="GO" id="GO:0003677">
    <property type="term" value="F:DNA binding"/>
    <property type="evidence" value="ECO:0007669"/>
    <property type="project" value="InterPro"/>
</dbReference>
<keyword evidence="7" id="KW-0326">Glycosidase</keyword>
<evidence type="ECO:0000313" key="7">
    <source>
        <dbReference type="EMBL" id="MQT81197.1"/>
    </source>
</evidence>
<keyword evidence="12" id="KW-1185">Reference proteome</keyword>
<dbReference type="Proteomes" id="UP000713985">
    <property type="component" value="Unassembled WGS sequence"/>
</dbReference>
<dbReference type="Gene3D" id="3.10.300.10">
    <property type="entry name" value="Methylpurine-DNA glycosylase (MPG)"/>
    <property type="match status" value="1"/>
</dbReference>
<dbReference type="EMBL" id="WIVW01000011">
    <property type="protein sequence ID" value="MQU27046.1"/>
    <property type="molecule type" value="Genomic_DNA"/>
</dbReference>
<dbReference type="AlphaFoldDB" id="A0A6A7Z092"/>
<evidence type="ECO:0000313" key="11">
    <source>
        <dbReference type="Proteomes" id="UP000443000"/>
    </source>
</evidence>
<dbReference type="HAMAP" id="MF_00527">
    <property type="entry name" value="3MGH"/>
    <property type="match status" value="1"/>
</dbReference>
<sequence>MPIMLPDSFFDRDAQLLARELLGKVIRHRVDGLWLSARIIETEAYYCAEKGSHASLGYTEKRKALFMDGGHIYMYYARGGDSLNFSAHGPGNAVLIKSAHPWLDELSGPASLSRMQLNNPDAQGNSRPEQKLCAGQTLLCKALGLKVREWDAKCFDPERLRVDDVGAKPARIIQTTRLGIPHGRDEHLMYRFVDAEYAPYCTRNPLRRGQVEGRDYVIVEPLPSPQPSPGGRGG</sequence>
<evidence type="ECO:0000313" key="9">
    <source>
        <dbReference type="EMBL" id="MQU27046.1"/>
    </source>
</evidence>
<evidence type="ECO:0000313" key="8">
    <source>
        <dbReference type="EMBL" id="MQU17680.1"/>
    </source>
</evidence>
<protein>
    <recommendedName>
        <fullName evidence="5">Putative 3-methyladenine DNA glycosylase</fullName>
        <ecNumber evidence="5">3.2.2.-</ecNumber>
    </recommendedName>
</protein>
<dbReference type="EMBL" id="WIVT01000017">
    <property type="protein sequence ID" value="MQU17680.1"/>
    <property type="molecule type" value="Genomic_DNA"/>
</dbReference>
<gene>
    <name evidence="8" type="ORF">GHN41_14645</name>
    <name evidence="7" type="ORF">GHN86_14165</name>
    <name evidence="6" type="ORF">GHN94_11445</name>
    <name evidence="9" type="ORF">GHO29_11170</name>
</gene>
<proteinExistence type="inferred from homology"/>
<organism evidence="7">
    <name type="scientific">Pseudomonas helleri</name>
    <dbReference type="NCBI Taxonomy" id="1608996"/>
    <lineage>
        <taxon>Bacteria</taxon>
        <taxon>Pseudomonadati</taxon>
        <taxon>Pseudomonadota</taxon>
        <taxon>Gammaproteobacteria</taxon>
        <taxon>Pseudomonadales</taxon>
        <taxon>Pseudomonadaceae</taxon>
        <taxon>Pseudomonas</taxon>
    </lineage>
</organism>
<dbReference type="InterPro" id="IPR036995">
    <property type="entry name" value="MPG_sf"/>
</dbReference>
<dbReference type="SUPFAM" id="SSF50486">
    <property type="entry name" value="FMT C-terminal domain-like"/>
    <property type="match status" value="1"/>
</dbReference>
<keyword evidence="3 5" id="KW-0378">Hydrolase</keyword>
<evidence type="ECO:0000313" key="12">
    <source>
        <dbReference type="Proteomes" id="UP000713985"/>
    </source>
</evidence>
<evidence type="ECO:0000256" key="2">
    <source>
        <dbReference type="ARBA" id="ARBA00022763"/>
    </source>
</evidence>
<comment type="caution">
    <text evidence="7">The sequence shown here is derived from an EMBL/GenBank/DDBJ whole genome shotgun (WGS) entry which is preliminary data.</text>
</comment>
<comment type="similarity">
    <text evidence="1 5">Belongs to the DNA glycosylase MPG family.</text>
</comment>
<dbReference type="NCBIfam" id="NF002005">
    <property type="entry name" value="PRK00802.1-5"/>
    <property type="match status" value="1"/>
</dbReference>
<dbReference type="Proteomes" id="UP000443000">
    <property type="component" value="Unassembled WGS sequence"/>
</dbReference>
<evidence type="ECO:0000313" key="6">
    <source>
        <dbReference type="EMBL" id="MQT26440.1"/>
    </source>
</evidence>
<evidence type="ECO:0000256" key="5">
    <source>
        <dbReference type="HAMAP-Rule" id="MF_00527"/>
    </source>
</evidence>
<keyword evidence="4 5" id="KW-0234">DNA repair</keyword>
<dbReference type="PANTHER" id="PTHR10429">
    <property type="entry name" value="DNA-3-METHYLADENINE GLYCOSYLASE"/>
    <property type="match status" value="1"/>
</dbReference>
<dbReference type="PANTHER" id="PTHR10429:SF0">
    <property type="entry name" value="DNA-3-METHYLADENINE GLYCOSYLASE"/>
    <property type="match status" value="1"/>
</dbReference>
<dbReference type="EMBL" id="WIWP01000016">
    <property type="protein sequence ID" value="MQT26440.1"/>
    <property type="molecule type" value="Genomic_DNA"/>
</dbReference>
<dbReference type="RefSeq" id="WP_153378997.1">
    <property type="nucleotide sequence ID" value="NZ_JBITTT010000007.1"/>
</dbReference>
<dbReference type="Proteomes" id="UP000437970">
    <property type="component" value="Unassembled WGS sequence"/>
</dbReference>
<name>A0A6A7Z092_9PSED</name>
<evidence type="ECO:0000256" key="3">
    <source>
        <dbReference type="ARBA" id="ARBA00022801"/>
    </source>
</evidence>
<dbReference type="OrthoDB" id="9794313at2"/>
<evidence type="ECO:0000256" key="4">
    <source>
        <dbReference type="ARBA" id="ARBA00023204"/>
    </source>
</evidence>
<keyword evidence="2 5" id="KW-0227">DNA damage</keyword>
<dbReference type="Pfam" id="PF02245">
    <property type="entry name" value="Pur_DNA_glyco"/>
    <property type="match status" value="1"/>
</dbReference>
<dbReference type="CDD" id="cd00540">
    <property type="entry name" value="AAG"/>
    <property type="match status" value="1"/>
</dbReference>
<dbReference type="GO" id="GO:0003905">
    <property type="term" value="F:alkylbase DNA N-glycosylase activity"/>
    <property type="evidence" value="ECO:0007669"/>
    <property type="project" value="InterPro"/>
</dbReference>
<dbReference type="InterPro" id="IPR011034">
    <property type="entry name" value="Formyl_transferase-like_C_sf"/>
</dbReference>
<reference evidence="10 11" key="1">
    <citation type="submission" date="2019-10" db="EMBL/GenBank/DDBJ databases">
        <title>Evaluation of single-gene subtyping targets for Pseudomonas.</title>
        <authorList>
            <person name="Reichler S.J."/>
            <person name="Orsi R.H."/>
            <person name="Wiedmann M."/>
            <person name="Martin N.H."/>
            <person name="Murphy S.I."/>
        </authorList>
    </citation>
    <scope>NUCLEOTIDE SEQUENCE</scope>
    <source>
        <strain evidence="6 12">FSL R10-0802</strain>
        <strain evidence="8 11">FSL R10-1594</strain>
        <strain evidence="9 10">FSL R10-1984</strain>
        <strain evidence="7">FSL R10-2339</strain>
    </source>
</reference>
<dbReference type="EMBL" id="WIWC01000022">
    <property type="protein sequence ID" value="MQT81197.1"/>
    <property type="molecule type" value="Genomic_DNA"/>
</dbReference>
<evidence type="ECO:0000256" key="1">
    <source>
        <dbReference type="ARBA" id="ARBA00009232"/>
    </source>
</evidence>
<dbReference type="GO" id="GO:0006284">
    <property type="term" value="P:base-excision repair"/>
    <property type="evidence" value="ECO:0007669"/>
    <property type="project" value="InterPro"/>
</dbReference>
<dbReference type="EC" id="3.2.2.-" evidence="5"/>
<accession>A0A6A7Z092</accession>
<dbReference type="InterPro" id="IPR003180">
    <property type="entry name" value="MPG"/>
</dbReference>
<evidence type="ECO:0000313" key="10">
    <source>
        <dbReference type="Proteomes" id="UP000437970"/>
    </source>
</evidence>